<protein>
    <submittedName>
        <fullName evidence="1">Uncharacterized protein</fullName>
    </submittedName>
</protein>
<dbReference type="EMBL" id="JH712175">
    <property type="protein sequence ID" value="EFO23326.1"/>
    <property type="molecule type" value="Genomic_DNA"/>
</dbReference>
<dbReference type="RefSeq" id="XP_003140749.1">
    <property type="nucleotide sequence ID" value="XM_003140701.1"/>
</dbReference>
<accession>A0A1S0U0B7</accession>
<name>A0A1S0U0B7_LOALO</name>
<organism evidence="1">
    <name type="scientific">Loa loa</name>
    <name type="common">Eye worm</name>
    <name type="synonym">Filaria loa</name>
    <dbReference type="NCBI Taxonomy" id="7209"/>
    <lineage>
        <taxon>Eukaryota</taxon>
        <taxon>Metazoa</taxon>
        <taxon>Ecdysozoa</taxon>
        <taxon>Nematoda</taxon>
        <taxon>Chromadorea</taxon>
        <taxon>Rhabditida</taxon>
        <taxon>Spirurina</taxon>
        <taxon>Spiruromorpha</taxon>
        <taxon>Filarioidea</taxon>
        <taxon>Onchocercidae</taxon>
        <taxon>Loa</taxon>
    </lineage>
</organism>
<reference evidence="1" key="1">
    <citation type="submission" date="2012-04" db="EMBL/GenBank/DDBJ databases">
        <title>The Genome Sequence of Loa loa.</title>
        <authorList>
            <consortium name="The Broad Institute Genome Sequencing Platform"/>
            <consortium name="Broad Institute Genome Sequencing Center for Infectious Disease"/>
            <person name="Nutman T.B."/>
            <person name="Fink D.L."/>
            <person name="Russ C."/>
            <person name="Young S."/>
            <person name="Zeng Q."/>
            <person name="Gargeya S."/>
            <person name="Alvarado L."/>
            <person name="Berlin A."/>
            <person name="Chapman S.B."/>
            <person name="Chen Z."/>
            <person name="Freedman E."/>
            <person name="Gellesch M."/>
            <person name="Goldberg J."/>
            <person name="Griggs A."/>
            <person name="Gujja S."/>
            <person name="Heilman E.R."/>
            <person name="Heiman D."/>
            <person name="Howarth C."/>
            <person name="Mehta T."/>
            <person name="Neiman D."/>
            <person name="Pearson M."/>
            <person name="Roberts A."/>
            <person name="Saif S."/>
            <person name="Shea T."/>
            <person name="Shenoy N."/>
            <person name="Sisk P."/>
            <person name="Stolte C."/>
            <person name="Sykes S."/>
            <person name="White J."/>
            <person name="Yandava C."/>
            <person name="Haas B."/>
            <person name="Henn M.R."/>
            <person name="Nusbaum C."/>
            <person name="Birren B."/>
        </authorList>
    </citation>
    <scope>NUCLEOTIDE SEQUENCE [LARGE SCALE GENOMIC DNA]</scope>
</reference>
<dbReference type="InParanoid" id="A0A1S0U0B7"/>
<evidence type="ECO:0000313" key="1">
    <source>
        <dbReference type="EMBL" id="EFO23326.1"/>
    </source>
</evidence>
<dbReference type="CTD" id="9942568"/>
<dbReference type="KEGG" id="loa:LOAG_05164"/>
<sequence>MPEDSHQYKGQKKPRSAEGLEERLSGILVLDEKRSESHVRRGILGIGVAVERHYTAPSISRLETNSFYPSNPVLTFQLALLYHFRISTFSNDISSSYRTIQPLLPIVMLEP</sequence>
<proteinExistence type="predicted"/>
<dbReference type="GeneID" id="9942568"/>
<dbReference type="AlphaFoldDB" id="A0A1S0U0B7"/>
<gene>
    <name evidence="1" type="ORF">LOAG_05164</name>
</gene>